<gene>
    <name evidence="8" type="ORF">GCM10022223_64040</name>
</gene>
<dbReference type="SUPFAM" id="SSF51735">
    <property type="entry name" value="NAD(P)-binding Rossmann-fold domains"/>
    <property type="match status" value="1"/>
</dbReference>
<dbReference type="InterPro" id="IPR020843">
    <property type="entry name" value="ER"/>
</dbReference>
<proteinExistence type="inferred from homology"/>
<comment type="similarity">
    <text evidence="2 6">Belongs to the zinc-containing alcohol dehydrogenase family.</text>
</comment>
<accession>A0ABP7APA4</accession>
<sequence length="341" mass="35271">MRALVLEDFHRLVVAERPDPVAGPHDVVLDVAFTGICGSDLHGYTGASGRREPGQVMGHESVGHIRSVGSEVTGLDVGQAVTFNPVVAPPTPAWAGREHLHPGKYVLGVRPDVDAAFAEQVLVPARNVVPLPDGLPLEHGALIEPVAVAVHALRRAGAAGARNTLVVGGGPIGQSVVLALRHAGVDPVLVSEIDAARRELVEHLGAVAIDPRDAATGPLAERVEARFGRLADVTIDAVGVDASLADALIATRVGGVVCLVGRGRPRVSIDAFEITTTERSLVGSFTYSADDFREAARLVAGETTSSRALISRIVPLDEAPETFAALAAGDGTPGKVLVALS</sequence>
<keyword evidence="5" id="KW-0560">Oxidoreductase</keyword>
<dbReference type="InterPro" id="IPR013154">
    <property type="entry name" value="ADH-like_N"/>
</dbReference>
<evidence type="ECO:0000256" key="1">
    <source>
        <dbReference type="ARBA" id="ARBA00001947"/>
    </source>
</evidence>
<evidence type="ECO:0000313" key="8">
    <source>
        <dbReference type="EMBL" id="GAA3636702.1"/>
    </source>
</evidence>
<dbReference type="InterPro" id="IPR036291">
    <property type="entry name" value="NAD(P)-bd_dom_sf"/>
</dbReference>
<evidence type="ECO:0000259" key="7">
    <source>
        <dbReference type="SMART" id="SM00829"/>
    </source>
</evidence>
<reference evidence="9" key="1">
    <citation type="journal article" date="2019" name="Int. J. Syst. Evol. Microbiol.">
        <title>The Global Catalogue of Microorganisms (GCM) 10K type strain sequencing project: providing services to taxonomists for standard genome sequencing and annotation.</title>
        <authorList>
            <consortium name="The Broad Institute Genomics Platform"/>
            <consortium name="The Broad Institute Genome Sequencing Center for Infectious Disease"/>
            <person name="Wu L."/>
            <person name="Ma J."/>
        </authorList>
    </citation>
    <scope>NUCLEOTIDE SEQUENCE [LARGE SCALE GENOMIC DNA]</scope>
    <source>
        <strain evidence="9">JCM 16902</strain>
    </source>
</reference>
<dbReference type="SMART" id="SM00829">
    <property type="entry name" value="PKS_ER"/>
    <property type="match status" value="1"/>
</dbReference>
<dbReference type="InterPro" id="IPR013149">
    <property type="entry name" value="ADH-like_C"/>
</dbReference>
<keyword evidence="4 6" id="KW-0862">Zinc</keyword>
<dbReference type="PROSITE" id="PS00059">
    <property type="entry name" value="ADH_ZINC"/>
    <property type="match status" value="1"/>
</dbReference>
<dbReference type="Gene3D" id="3.90.180.10">
    <property type="entry name" value="Medium-chain alcohol dehydrogenases, catalytic domain"/>
    <property type="match status" value="1"/>
</dbReference>
<dbReference type="SUPFAM" id="SSF50129">
    <property type="entry name" value="GroES-like"/>
    <property type="match status" value="1"/>
</dbReference>
<name>A0ABP7APA4_9ACTN</name>
<dbReference type="InterPro" id="IPR002328">
    <property type="entry name" value="ADH_Zn_CS"/>
</dbReference>
<evidence type="ECO:0000313" key="9">
    <source>
        <dbReference type="Proteomes" id="UP001501074"/>
    </source>
</evidence>
<dbReference type="InterPro" id="IPR011032">
    <property type="entry name" value="GroES-like_sf"/>
</dbReference>
<evidence type="ECO:0000256" key="4">
    <source>
        <dbReference type="ARBA" id="ARBA00022833"/>
    </source>
</evidence>
<comment type="cofactor">
    <cofactor evidence="1 6">
        <name>Zn(2+)</name>
        <dbReference type="ChEBI" id="CHEBI:29105"/>
    </cofactor>
</comment>
<feature type="domain" description="Enoyl reductase (ER)" evidence="7">
    <location>
        <begin position="7"/>
        <end position="338"/>
    </location>
</feature>
<keyword evidence="9" id="KW-1185">Reference proteome</keyword>
<evidence type="ECO:0000256" key="2">
    <source>
        <dbReference type="ARBA" id="ARBA00008072"/>
    </source>
</evidence>
<evidence type="ECO:0000256" key="6">
    <source>
        <dbReference type="RuleBase" id="RU361277"/>
    </source>
</evidence>
<evidence type="ECO:0000256" key="3">
    <source>
        <dbReference type="ARBA" id="ARBA00022723"/>
    </source>
</evidence>
<dbReference type="Proteomes" id="UP001501074">
    <property type="component" value="Unassembled WGS sequence"/>
</dbReference>
<evidence type="ECO:0000256" key="5">
    <source>
        <dbReference type="ARBA" id="ARBA00023002"/>
    </source>
</evidence>
<dbReference type="Pfam" id="PF00107">
    <property type="entry name" value="ADH_zinc_N"/>
    <property type="match status" value="1"/>
</dbReference>
<protein>
    <submittedName>
        <fullName evidence="8">Alcohol dehydrogenase catalytic domain-containing protein</fullName>
    </submittedName>
</protein>
<dbReference type="PANTHER" id="PTHR43161">
    <property type="entry name" value="SORBITOL DEHYDROGENASE"/>
    <property type="match status" value="1"/>
</dbReference>
<dbReference type="EMBL" id="BAAAZO010000012">
    <property type="protein sequence ID" value="GAA3636702.1"/>
    <property type="molecule type" value="Genomic_DNA"/>
</dbReference>
<comment type="caution">
    <text evidence="8">The sequence shown here is derived from an EMBL/GenBank/DDBJ whole genome shotgun (WGS) entry which is preliminary data.</text>
</comment>
<dbReference type="Gene3D" id="3.40.50.720">
    <property type="entry name" value="NAD(P)-binding Rossmann-like Domain"/>
    <property type="match status" value="1"/>
</dbReference>
<organism evidence="8 9">
    <name type="scientific">Kineosporia mesophila</name>
    <dbReference type="NCBI Taxonomy" id="566012"/>
    <lineage>
        <taxon>Bacteria</taxon>
        <taxon>Bacillati</taxon>
        <taxon>Actinomycetota</taxon>
        <taxon>Actinomycetes</taxon>
        <taxon>Kineosporiales</taxon>
        <taxon>Kineosporiaceae</taxon>
        <taxon>Kineosporia</taxon>
    </lineage>
</organism>
<dbReference type="RefSeq" id="WP_231481835.1">
    <property type="nucleotide sequence ID" value="NZ_BAAAZO010000012.1"/>
</dbReference>
<keyword evidence="3 6" id="KW-0479">Metal-binding</keyword>
<dbReference type="Pfam" id="PF08240">
    <property type="entry name" value="ADH_N"/>
    <property type="match status" value="1"/>
</dbReference>